<comment type="caution">
    <text evidence="2">The sequence shown here is derived from an EMBL/GenBank/DDBJ whole genome shotgun (WGS) entry which is preliminary data.</text>
</comment>
<proteinExistence type="predicted"/>
<keyword evidence="3" id="KW-1185">Reference proteome</keyword>
<dbReference type="InterPro" id="IPR001387">
    <property type="entry name" value="Cro/C1-type_HTH"/>
</dbReference>
<name>A0ABW3M6Y3_9PSEU</name>
<dbReference type="Pfam" id="PF13560">
    <property type="entry name" value="HTH_31"/>
    <property type="match status" value="1"/>
</dbReference>
<accession>A0ABW3M6Y3</accession>
<reference evidence="3" key="1">
    <citation type="journal article" date="2019" name="Int. J. Syst. Evol. Microbiol.">
        <title>The Global Catalogue of Microorganisms (GCM) 10K type strain sequencing project: providing services to taxonomists for standard genome sequencing and annotation.</title>
        <authorList>
            <consortium name="The Broad Institute Genomics Platform"/>
            <consortium name="The Broad Institute Genome Sequencing Center for Infectious Disease"/>
            <person name="Wu L."/>
            <person name="Ma J."/>
        </authorList>
    </citation>
    <scope>NUCLEOTIDE SEQUENCE [LARGE SCALE GENOMIC DNA]</scope>
    <source>
        <strain evidence="3">JCM 31486</strain>
    </source>
</reference>
<sequence length="289" mass="32598">MAVTRTFHKWLLGKEIEYMIRRAGVTQMQAANVIEVAQSKMANLIAGRGAISVGDLERLANALGFTDSGYQEKLLDLRRDNSRRGCWSTGYMKAYAPEIRLRIGAEKSADRIRSVEIEVVPGLLQCESYVRALYAGAPDVGALTHDDRVDARMARQDIFDRENPPVLQFVLSESCLRRVMGDAAVMREQSEYIVKLSERPNLMVQVLPFRSASRRRTLTWDRFTLLRVQSPGAAGQLELGYVEGVTGIRYVDDKDALSAYDLAWSRLSAAALSFEESREFVREVAHEFR</sequence>
<dbReference type="Gene3D" id="1.10.260.40">
    <property type="entry name" value="lambda repressor-like DNA-binding domains"/>
    <property type="match status" value="1"/>
</dbReference>
<organism evidence="2 3">
    <name type="scientific">Kibdelosporangium lantanae</name>
    <dbReference type="NCBI Taxonomy" id="1497396"/>
    <lineage>
        <taxon>Bacteria</taxon>
        <taxon>Bacillati</taxon>
        <taxon>Actinomycetota</taxon>
        <taxon>Actinomycetes</taxon>
        <taxon>Pseudonocardiales</taxon>
        <taxon>Pseudonocardiaceae</taxon>
        <taxon>Kibdelosporangium</taxon>
    </lineage>
</organism>
<protein>
    <submittedName>
        <fullName evidence="2">Scr1 family TA system antitoxin-like transcriptional regulator</fullName>
    </submittedName>
</protein>
<evidence type="ECO:0000313" key="2">
    <source>
        <dbReference type="EMBL" id="MFD1044740.1"/>
    </source>
</evidence>
<dbReference type="CDD" id="cd00093">
    <property type="entry name" value="HTH_XRE"/>
    <property type="match status" value="1"/>
</dbReference>
<feature type="domain" description="DUF5753" evidence="1">
    <location>
        <begin position="104"/>
        <end position="283"/>
    </location>
</feature>
<evidence type="ECO:0000313" key="3">
    <source>
        <dbReference type="Proteomes" id="UP001597045"/>
    </source>
</evidence>
<dbReference type="InterPro" id="IPR043917">
    <property type="entry name" value="DUF5753"/>
</dbReference>
<dbReference type="InterPro" id="IPR010982">
    <property type="entry name" value="Lambda_DNA-bd_dom_sf"/>
</dbReference>
<gene>
    <name evidence="2" type="ORF">ACFQ1S_03595</name>
</gene>
<dbReference type="EMBL" id="JBHTIS010000114">
    <property type="protein sequence ID" value="MFD1044740.1"/>
    <property type="molecule type" value="Genomic_DNA"/>
</dbReference>
<evidence type="ECO:0000259" key="1">
    <source>
        <dbReference type="Pfam" id="PF19054"/>
    </source>
</evidence>
<dbReference type="SUPFAM" id="SSF47413">
    <property type="entry name" value="lambda repressor-like DNA-binding domains"/>
    <property type="match status" value="1"/>
</dbReference>
<dbReference type="Pfam" id="PF19054">
    <property type="entry name" value="DUF5753"/>
    <property type="match status" value="1"/>
</dbReference>
<dbReference type="Proteomes" id="UP001597045">
    <property type="component" value="Unassembled WGS sequence"/>
</dbReference>